<gene>
    <name evidence="2" type="ORF">WN944_022545</name>
</gene>
<dbReference type="GO" id="GO:0004798">
    <property type="term" value="F:dTMP kinase activity"/>
    <property type="evidence" value="ECO:0007669"/>
    <property type="project" value="TreeGrafter"/>
</dbReference>
<feature type="transmembrane region" description="Helical" evidence="1">
    <location>
        <begin position="87"/>
        <end position="106"/>
    </location>
</feature>
<dbReference type="GO" id="GO:0006227">
    <property type="term" value="P:dUDP biosynthetic process"/>
    <property type="evidence" value="ECO:0007669"/>
    <property type="project" value="TreeGrafter"/>
</dbReference>
<dbReference type="GO" id="GO:0006235">
    <property type="term" value="P:dTTP biosynthetic process"/>
    <property type="evidence" value="ECO:0007669"/>
    <property type="project" value="TreeGrafter"/>
</dbReference>
<keyword evidence="1" id="KW-0472">Membrane</keyword>
<dbReference type="GO" id="GO:0006233">
    <property type="term" value="P:dTDP biosynthetic process"/>
    <property type="evidence" value="ECO:0007669"/>
    <property type="project" value="TreeGrafter"/>
</dbReference>
<dbReference type="InterPro" id="IPR027417">
    <property type="entry name" value="P-loop_NTPase"/>
</dbReference>
<protein>
    <submittedName>
        <fullName evidence="2">Uncharacterized protein</fullName>
    </submittedName>
</protein>
<comment type="caution">
    <text evidence="2">The sequence shown here is derived from an EMBL/GenBank/DDBJ whole genome shotgun (WGS) entry which is preliminary data.</text>
</comment>
<dbReference type="GO" id="GO:0004550">
    <property type="term" value="F:nucleoside diphosphate kinase activity"/>
    <property type="evidence" value="ECO:0007669"/>
    <property type="project" value="TreeGrafter"/>
</dbReference>
<proteinExistence type="predicted"/>
<dbReference type="PANTHER" id="PTHR10344:SF1">
    <property type="entry name" value="THYMIDYLATE KINASE"/>
    <property type="match status" value="1"/>
</dbReference>
<evidence type="ECO:0000313" key="2">
    <source>
        <dbReference type="EMBL" id="KAK9229582.1"/>
    </source>
</evidence>
<dbReference type="EMBL" id="JBCGBO010000001">
    <property type="protein sequence ID" value="KAK9229582.1"/>
    <property type="molecule type" value="Genomic_DNA"/>
</dbReference>
<keyword evidence="3" id="KW-1185">Reference proteome</keyword>
<feature type="transmembrane region" description="Helical" evidence="1">
    <location>
        <begin position="112"/>
        <end position="133"/>
    </location>
</feature>
<dbReference type="Proteomes" id="UP001428341">
    <property type="component" value="Unassembled WGS sequence"/>
</dbReference>
<reference evidence="2 3" key="1">
    <citation type="submission" date="2024-05" db="EMBL/GenBank/DDBJ databases">
        <title>Haplotype-resolved chromosome-level genome assembly of Huyou (Citrus changshanensis).</title>
        <authorList>
            <person name="Miao C."/>
            <person name="Chen W."/>
            <person name="Wu Y."/>
            <person name="Wang L."/>
            <person name="Zhao S."/>
            <person name="Grierson D."/>
            <person name="Xu C."/>
            <person name="Chen K."/>
        </authorList>
    </citation>
    <scope>NUCLEOTIDE SEQUENCE [LARGE SCALE GENOMIC DNA]</scope>
    <source>
        <strain evidence="2">01-14</strain>
        <tissue evidence="2">Leaf</tissue>
    </source>
</reference>
<organism evidence="2 3">
    <name type="scientific">Citrus x changshan-huyou</name>
    <dbReference type="NCBI Taxonomy" id="2935761"/>
    <lineage>
        <taxon>Eukaryota</taxon>
        <taxon>Viridiplantae</taxon>
        <taxon>Streptophyta</taxon>
        <taxon>Embryophyta</taxon>
        <taxon>Tracheophyta</taxon>
        <taxon>Spermatophyta</taxon>
        <taxon>Magnoliopsida</taxon>
        <taxon>eudicotyledons</taxon>
        <taxon>Gunneridae</taxon>
        <taxon>Pentapetalae</taxon>
        <taxon>rosids</taxon>
        <taxon>malvids</taxon>
        <taxon>Sapindales</taxon>
        <taxon>Rutaceae</taxon>
        <taxon>Aurantioideae</taxon>
        <taxon>Citrus</taxon>
    </lineage>
</organism>
<evidence type="ECO:0000256" key="1">
    <source>
        <dbReference type="SAM" id="Phobius"/>
    </source>
</evidence>
<dbReference type="GO" id="GO:0005634">
    <property type="term" value="C:nucleus"/>
    <property type="evidence" value="ECO:0007669"/>
    <property type="project" value="TreeGrafter"/>
</dbReference>
<name>A0AAP0N1P4_9ROSI</name>
<dbReference type="PANTHER" id="PTHR10344">
    <property type="entry name" value="THYMIDYLATE KINASE"/>
    <property type="match status" value="1"/>
</dbReference>
<keyword evidence="1" id="KW-1133">Transmembrane helix</keyword>
<dbReference type="Gene3D" id="3.40.50.300">
    <property type="entry name" value="P-loop containing nucleotide triphosphate hydrolases"/>
    <property type="match status" value="1"/>
</dbReference>
<accession>A0AAP0N1P4</accession>
<evidence type="ECO:0000313" key="3">
    <source>
        <dbReference type="Proteomes" id="UP001428341"/>
    </source>
</evidence>
<dbReference type="GO" id="GO:0005829">
    <property type="term" value="C:cytosol"/>
    <property type="evidence" value="ECO:0007669"/>
    <property type="project" value="TreeGrafter"/>
</dbReference>
<dbReference type="AlphaFoldDB" id="A0AAP0N1P4"/>
<dbReference type="GO" id="GO:0005739">
    <property type="term" value="C:mitochondrion"/>
    <property type="evidence" value="ECO:0007669"/>
    <property type="project" value="TreeGrafter"/>
</dbReference>
<keyword evidence="1" id="KW-0812">Transmembrane</keyword>
<sequence>METKWKATKRKAGTTLIVDCYFYSGVVFASAKGIDVEWRIGLLAPDLVLYLDIPLEDALCLCNIVGDMASKEMDAWLCALCALYNKLLHVGFCIFGIFASVARPILFEGKPLIVLGRAMALMYVAAFMIPAVYDTQDELLIILIGDNF</sequence>